<reference evidence="1" key="1">
    <citation type="submission" date="2019-10" db="EMBL/GenBank/DDBJ databases">
        <authorList>
            <consortium name="DOE Joint Genome Institute"/>
            <person name="Kuo A."/>
            <person name="Miyauchi S."/>
            <person name="Kiss E."/>
            <person name="Drula E."/>
            <person name="Kohler A."/>
            <person name="Sanchez-Garcia M."/>
            <person name="Andreopoulos B."/>
            <person name="Barry K.W."/>
            <person name="Bonito G."/>
            <person name="Buee M."/>
            <person name="Carver A."/>
            <person name="Chen C."/>
            <person name="Cichocki N."/>
            <person name="Clum A."/>
            <person name="Culley D."/>
            <person name="Crous P.W."/>
            <person name="Fauchery L."/>
            <person name="Girlanda M."/>
            <person name="Hayes R."/>
            <person name="Keri Z."/>
            <person name="Labutti K."/>
            <person name="Lipzen A."/>
            <person name="Lombard V."/>
            <person name="Magnuson J."/>
            <person name="Maillard F."/>
            <person name="Morin E."/>
            <person name="Murat C."/>
            <person name="Nolan M."/>
            <person name="Ohm R."/>
            <person name="Pangilinan J."/>
            <person name="Pereira M."/>
            <person name="Perotto S."/>
            <person name="Peter M."/>
            <person name="Riley R."/>
            <person name="Sitrit Y."/>
            <person name="Stielow B."/>
            <person name="Szollosi G."/>
            <person name="Zifcakova L."/>
            <person name="Stursova M."/>
            <person name="Spatafora J.W."/>
            <person name="Tedersoo L."/>
            <person name="Vaario L.-M."/>
            <person name="Yamada A."/>
            <person name="Yan M."/>
            <person name="Wang P."/>
            <person name="Xu J."/>
            <person name="Bruns T."/>
            <person name="Baldrian P."/>
            <person name="Vilgalys R."/>
            <person name="Henrissat B."/>
            <person name="Grigoriev I.V."/>
            <person name="Hibbett D."/>
            <person name="Nagy L.G."/>
            <person name="Martin F.M."/>
        </authorList>
    </citation>
    <scope>NUCLEOTIDE SEQUENCE</scope>
    <source>
        <strain evidence="1">P2</strain>
    </source>
</reference>
<keyword evidence="1" id="KW-0346">Stress response</keyword>
<name>A0ACB6ZCI4_THEGA</name>
<evidence type="ECO:0000313" key="2">
    <source>
        <dbReference type="Proteomes" id="UP000886501"/>
    </source>
</evidence>
<comment type="caution">
    <text evidence="1">The sequence shown here is derived from an EMBL/GenBank/DDBJ whole genome shotgun (WGS) entry which is preliminary data.</text>
</comment>
<accession>A0ACB6ZCI4</accession>
<keyword evidence="2" id="KW-1185">Reference proteome</keyword>
<reference evidence="1" key="2">
    <citation type="journal article" date="2020" name="Nat. Commun.">
        <title>Large-scale genome sequencing of mycorrhizal fungi provides insights into the early evolution of symbiotic traits.</title>
        <authorList>
            <person name="Miyauchi S."/>
            <person name="Kiss E."/>
            <person name="Kuo A."/>
            <person name="Drula E."/>
            <person name="Kohler A."/>
            <person name="Sanchez-Garcia M."/>
            <person name="Morin E."/>
            <person name="Andreopoulos B."/>
            <person name="Barry K.W."/>
            <person name="Bonito G."/>
            <person name="Buee M."/>
            <person name="Carver A."/>
            <person name="Chen C."/>
            <person name="Cichocki N."/>
            <person name="Clum A."/>
            <person name="Culley D."/>
            <person name="Crous P.W."/>
            <person name="Fauchery L."/>
            <person name="Girlanda M."/>
            <person name="Hayes R.D."/>
            <person name="Keri Z."/>
            <person name="LaButti K."/>
            <person name="Lipzen A."/>
            <person name="Lombard V."/>
            <person name="Magnuson J."/>
            <person name="Maillard F."/>
            <person name="Murat C."/>
            <person name="Nolan M."/>
            <person name="Ohm R.A."/>
            <person name="Pangilinan J."/>
            <person name="Pereira M.F."/>
            <person name="Perotto S."/>
            <person name="Peter M."/>
            <person name="Pfister S."/>
            <person name="Riley R."/>
            <person name="Sitrit Y."/>
            <person name="Stielow J.B."/>
            <person name="Szollosi G."/>
            <person name="Zifcakova L."/>
            <person name="Stursova M."/>
            <person name="Spatafora J.W."/>
            <person name="Tedersoo L."/>
            <person name="Vaario L.M."/>
            <person name="Yamada A."/>
            <person name="Yan M."/>
            <person name="Wang P."/>
            <person name="Xu J."/>
            <person name="Bruns T."/>
            <person name="Baldrian P."/>
            <person name="Vilgalys R."/>
            <person name="Dunand C."/>
            <person name="Henrissat B."/>
            <person name="Grigoriev I.V."/>
            <person name="Hibbett D."/>
            <person name="Nagy L.G."/>
            <person name="Martin F.M."/>
        </authorList>
    </citation>
    <scope>NUCLEOTIDE SEQUENCE</scope>
    <source>
        <strain evidence="1">P2</strain>
    </source>
</reference>
<organism evidence="1 2">
    <name type="scientific">Thelephora ganbajun</name>
    <name type="common">Ganba fungus</name>
    <dbReference type="NCBI Taxonomy" id="370292"/>
    <lineage>
        <taxon>Eukaryota</taxon>
        <taxon>Fungi</taxon>
        <taxon>Dikarya</taxon>
        <taxon>Basidiomycota</taxon>
        <taxon>Agaricomycotina</taxon>
        <taxon>Agaricomycetes</taxon>
        <taxon>Thelephorales</taxon>
        <taxon>Thelephoraceae</taxon>
        <taxon>Thelephora</taxon>
    </lineage>
</organism>
<evidence type="ECO:0000313" key="1">
    <source>
        <dbReference type="EMBL" id="KAF9647244.1"/>
    </source>
</evidence>
<dbReference type="EMBL" id="MU118038">
    <property type="protein sequence ID" value="KAF9647244.1"/>
    <property type="molecule type" value="Genomic_DNA"/>
</dbReference>
<gene>
    <name evidence="1" type="ORF">BDM02DRAFT_3117387</name>
</gene>
<proteinExistence type="predicted"/>
<protein>
    <submittedName>
        <fullName evidence="1">Heat shock cognate 70</fullName>
    </submittedName>
</protein>
<dbReference type="Proteomes" id="UP000886501">
    <property type="component" value="Unassembled WGS sequence"/>
</dbReference>
<sequence length="528" mass="57876">MISCRAIGIDLGTTYSCVGVWRGDHVEIIANDHGNRTTPSCVAFSDAECLVGDAAKYRAKVNPRNTIFNVKRLIGREFSELGAQSAIQHFPFEVIDRGGKPHIKVQYRGEDKEFSPEEISSMVLKKMRETAESYLGGIITNAVVTVPAHFNLSQRQATKEAGTICGLNILRIINEPAAAATAYAIDKGNFDEQNVLIFDLGGGTFDVTLLTIENGIIEVKATAGDTHLGGEDFDDRLVNHFAAEFKQKNKKDLSTDPHALRRLRTACERAKRALSSNVSTSIEIDYLFEGIDFYTLITRDYFEYLCHDLFQRALDPLERVLRDSDIPKAEIHEIVFVGGPTRMPRIARLVSAFFNGKEPTNSINHDEAVACGAAIQAAILSGDTSEKLQGILLLDALPHSLGIETSSGEMTPLITRNTTIPTKKSEIFSTHADNQPIALIHVYEGDRAHAKDNNLIGKLELSGIPPAPHGVPQIEVTFDIDANGILNVSASDKATGKSNRITITGWKECQIERTASEAEKYAVVKQSQ</sequence>